<evidence type="ECO:0000256" key="1">
    <source>
        <dbReference type="ARBA" id="ARBA00022598"/>
    </source>
</evidence>
<dbReference type="Proteomes" id="UP000663834">
    <property type="component" value="Unassembled WGS sequence"/>
</dbReference>
<dbReference type="GO" id="GO:0046872">
    <property type="term" value="F:metal ion binding"/>
    <property type="evidence" value="ECO:0007669"/>
    <property type="project" value="InterPro"/>
</dbReference>
<dbReference type="PRINTS" id="PR00098">
    <property type="entry name" value="CPSASE"/>
</dbReference>
<dbReference type="GO" id="GO:0004088">
    <property type="term" value="F:carbamoyl-phosphate synthase (glutamine-hydrolyzing) activity"/>
    <property type="evidence" value="ECO:0007669"/>
    <property type="project" value="TreeGrafter"/>
</dbReference>
<dbReference type="GO" id="GO:0004087">
    <property type="term" value="F:carbamoyl-phosphate synthase (ammonia) activity"/>
    <property type="evidence" value="ECO:0007669"/>
    <property type="project" value="UniProtKB-EC"/>
</dbReference>
<dbReference type="AlphaFoldDB" id="A0A815R477"/>
<dbReference type="EMBL" id="CAJNOW010019682">
    <property type="protein sequence ID" value="CAF1674445.1"/>
    <property type="molecule type" value="Genomic_DNA"/>
</dbReference>
<dbReference type="Gene3D" id="3.30.470.20">
    <property type="entry name" value="ATP-grasp fold, B domain"/>
    <property type="match status" value="1"/>
</dbReference>
<organism evidence="8 13">
    <name type="scientific">Rotaria magnacalcarata</name>
    <dbReference type="NCBI Taxonomy" id="392030"/>
    <lineage>
        <taxon>Eukaryota</taxon>
        <taxon>Metazoa</taxon>
        <taxon>Spiralia</taxon>
        <taxon>Gnathifera</taxon>
        <taxon>Rotifera</taxon>
        <taxon>Eurotatoria</taxon>
        <taxon>Bdelloidea</taxon>
        <taxon>Philodinida</taxon>
        <taxon>Philodinidae</taxon>
        <taxon>Rotaria</taxon>
    </lineage>
</organism>
<keyword evidence="2 6" id="KW-0547">Nucleotide-binding</keyword>
<evidence type="ECO:0000313" key="10">
    <source>
        <dbReference type="EMBL" id="CAF2131063.1"/>
    </source>
</evidence>
<dbReference type="InterPro" id="IPR011761">
    <property type="entry name" value="ATP-grasp"/>
</dbReference>
<evidence type="ECO:0000313" key="13">
    <source>
        <dbReference type="Proteomes" id="UP000663855"/>
    </source>
</evidence>
<dbReference type="PANTHER" id="PTHR11405:SF5">
    <property type="entry name" value="CAD PROTEIN"/>
    <property type="match status" value="1"/>
</dbReference>
<evidence type="ECO:0000256" key="4">
    <source>
        <dbReference type="ARBA" id="ARBA00044063"/>
    </source>
</evidence>
<evidence type="ECO:0000313" key="8">
    <source>
        <dbReference type="EMBL" id="CAF1471908.1"/>
    </source>
</evidence>
<dbReference type="GO" id="GO:0004070">
    <property type="term" value="F:aspartate carbamoyltransferase activity"/>
    <property type="evidence" value="ECO:0007669"/>
    <property type="project" value="TreeGrafter"/>
</dbReference>
<dbReference type="PANTHER" id="PTHR11405">
    <property type="entry name" value="CARBAMOYLTRANSFERASE FAMILY MEMBER"/>
    <property type="match status" value="1"/>
</dbReference>
<dbReference type="PROSITE" id="PS50975">
    <property type="entry name" value="ATP_GRASP"/>
    <property type="match status" value="1"/>
</dbReference>
<gene>
    <name evidence="11" type="ORF">BYL167_LOCUS18411</name>
    <name evidence="8" type="ORF">CJN711_LOCUS25700</name>
    <name evidence="12" type="ORF">GIL414_LOCUS18043</name>
    <name evidence="9" type="ORF">KQP761_LOCUS35023</name>
    <name evidence="10" type="ORF">MBJ925_LOCUS27601</name>
</gene>
<evidence type="ECO:0000256" key="6">
    <source>
        <dbReference type="PROSITE-ProRule" id="PRU00409"/>
    </source>
</evidence>
<dbReference type="EMBL" id="CAJNOV010011971">
    <property type="protein sequence ID" value="CAF1471908.1"/>
    <property type="molecule type" value="Genomic_DNA"/>
</dbReference>
<dbReference type="GO" id="GO:0005524">
    <property type="term" value="F:ATP binding"/>
    <property type="evidence" value="ECO:0007669"/>
    <property type="project" value="UniProtKB-UniRule"/>
</dbReference>
<dbReference type="Proteomes" id="UP000663824">
    <property type="component" value="Unassembled WGS sequence"/>
</dbReference>
<comment type="catalytic activity">
    <reaction evidence="5">
        <text>hydrogencarbonate + NH4(+) + 2 ATP = carbamoyl phosphate + 2 ADP + phosphate + 2 H(+)</text>
        <dbReference type="Rhea" id="RHEA:18029"/>
        <dbReference type="ChEBI" id="CHEBI:15378"/>
        <dbReference type="ChEBI" id="CHEBI:17544"/>
        <dbReference type="ChEBI" id="CHEBI:28938"/>
        <dbReference type="ChEBI" id="CHEBI:30616"/>
        <dbReference type="ChEBI" id="CHEBI:43474"/>
        <dbReference type="ChEBI" id="CHEBI:58228"/>
        <dbReference type="ChEBI" id="CHEBI:456216"/>
        <dbReference type="EC" id="6.3.4.16"/>
    </reaction>
</comment>
<dbReference type="EMBL" id="CAJOBH010007547">
    <property type="protein sequence ID" value="CAF4087350.1"/>
    <property type="molecule type" value="Genomic_DNA"/>
</dbReference>
<evidence type="ECO:0000259" key="7">
    <source>
        <dbReference type="PROSITE" id="PS50975"/>
    </source>
</evidence>
<dbReference type="GO" id="GO:0005829">
    <property type="term" value="C:cytosol"/>
    <property type="evidence" value="ECO:0007669"/>
    <property type="project" value="TreeGrafter"/>
</dbReference>
<dbReference type="GO" id="GO:0006228">
    <property type="term" value="P:UTP biosynthetic process"/>
    <property type="evidence" value="ECO:0007669"/>
    <property type="project" value="TreeGrafter"/>
</dbReference>
<dbReference type="EC" id="6.3.4.16" evidence="4"/>
<sequence length="163" mass="17672">MEYIDPLPLRTDESIVVAPSQTLSSDEYNLLRSASIKVVRHLGISGACSVQLALNPLSSECYIIKVNARLSRSSAFASKATGYPLAFITAKLALGLNLVELTNNITNATCACFEPSLDYLAIKVPGHESNKNSNCSNEMERINESVDVVSIARSFQEAFQEGL</sequence>
<evidence type="ECO:0000313" key="9">
    <source>
        <dbReference type="EMBL" id="CAF1674445.1"/>
    </source>
</evidence>
<evidence type="ECO:0000256" key="5">
    <source>
        <dbReference type="ARBA" id="ARBA00047359"/>
    </source>
</evidence>
<dbReference type="Proteomes" id="UP000681720">
    <property type="component" value="Unassembled WGS sequence"/>
</dbReference>
<protein>
    <recommendedName>
        <fullName evidence="4">carbamoyl-phosphate synthase (ammonia)</fullName>
        <ecNumber evidence="4">6.3.4.16</ecNumber>
    </recommendedName>
</protein>
<accession>A0A815R477</accession>
<keyword evidence="3 6" id="KW-0067">ATP-binding</keyword>
<keyword evidence="1" id="KW-0436">Ligase</keyword>
<proteinExistence type="predicted"/>
<evidence type="ECO:0000313" key="12">
    <source>
        <dbReference type="EMBL" id="CAF4120935.1"/>
    </source>
</evidence>
<evidence type="ECO:0000256" key="3">
    <source>
        <dbReference type="ARBA" id="ARBA00022840"/>
    </source>
</evidence>
<dbReference type="GO" id="GO:0006541">
    <property type="term" value="P:glutamine metabolic process"/>
    <property type="evidence" value="ECO:0007669"/>
    <property type="project" value="TreeGrafter"/>
</dbReference>
<dbReference type="InterPro" id="IPR005483">
    <property type="entry name" value="CPSase_dom"/>
</dbReference>
<dbReference type="InterPro" id="IPR005479">
    <property type="entry name" value="CPAse_ATP-bd"/>
</dbReference>
<dbReference type="GO" id="GO:0019240">
    <property type="term" value="P:citrulline biosynthetic process"/>
    <property type="evidence" value="ECO:0007669"/>
    <property type="project" value="TreeGrafter"/>
</dbReference>
<evidence type="ECO:0000313" key="11">
    <source>
        <dbReference type="EMBL" id="CAF4087350.1"/>
    </source>
</evidence>
<reference evidence="8" key="1">
    <citation type="submission" date="2021-02" db="EMBL/GenBank/DDBJ databases">
        <authorList>
            <person name="Nowell W R."/>
        </authorList>
    </citation>
    <scope>NUCLEOTIDE SEQUENCE</scope>
</reference>
<comment type="caution">
    <text evidence="8">The sequence shown here is derived from an EMBL/GenBank/DDBJ whole genome shotgun (WGS) entry which is preliminary data.</text>
</comment>
<dbReference type="Pfam" id="PF02786">
    <property type="entry name" value="CPSase_L_D2"/>
    <property type="match status" value="1"/>
</dbReference>
<dbReference type="EMBL" id="CAJOBJ010008766">
    <property type="protein sequence ID" value="CAF4120935.1"/>
    <property type="molecule type" value="Genomic_DNA"/>
</dbReference>
<dbReference type="Proteomes" id="UP000681967">
    <property type="component" value="Unassembled WGS sequence"/>
</dbReference>
<evidence type="ECO:0000256" key="2">
    <source>
        <dbReference type="ARBA" id="ARBA00022741"/>
    </source>
</evidence>
<name>A0A815R477_9BILA</name>
<dbReference type="GO" id="GO:0006207">
    <property type="term" value="P:'de novo' pyrimidine nucleobase biosynthetic process"/>
    <property type="evidence" value="ECO:0007669"/>
    <property type="project" value="TreeGrafter"/>
</dbReference>
<dbReference type="Proteomes" id="UP000663855">
    <property type="component" value="Unassembled WGS sequence"/>
</dbReference>
<dbReference type="SUPFAM" id="SSF56059">
    <property type="entry name" value="Glutathione synthetase ATP-binding domain-like"/>
    <property type="match status" value="1"/>
</dbReference>
<dbReference type="OrthoDB" id="8186278at2759"/>
<dbReference type="EMBL" id="CAJNRE010014774">
    <property type="protein sequence ID" value="CAF2131063.1"/>
    <property type="molecule type" value="Genomic_DNA"/>
</dbReference>
<dbReference type="GO" id="GO:0004151">
    <property type="term" value="F:dihydroorotase activity"/>
    <property type="evidence" value="ECO:0007669"/>
    <property type="project" value="TreeGrafter"/>
</dbReference>
<feature type="domain" description="ATP-grasp" evidence="7">
    <location>
        <begin position="31"/>
        <end position="94"/>
    </location>
</feature>